<keyword evidence="2" id="KW-0812">Transmembrane</keyword>
<feature type="region of interest" description="Disordered" evidence="1">
    <location>
        <begin position="421"/>
        <end position="482"/>
    </location>
</feature>
<keyword evidence="2" id="KW-0472">Membrane</keyword>
<protein>
    <recommendedName>
        <fullName evidence="5">TRP C-terminal domain-containing protein</fullName>
    </recommendedName>
</protein>
<feature type="transmembrane region" description="Helical" evidence="2">
    <location>
        <begin position="286"/>
        <end position="310"/>
    </location>
</feature>
<organism evidence="3 4">
    <name type="scientific">Puccinia coronata f. sp. avenae</name>
    <dbReference type="NCBI Taxonomy" id="200324"/>
    <lineage>
        <taxon>Eukaryota</taxon>
        <taxon>Fungi</taxon>
        <taxon>Dikarya</taxon>
        <taxon>Basidiomycota</taxon>
        <taxon>Pucciniomycotina</taxon>
        <taxon>Pucciniomycetes</taxon>
        <taxon>Pucciniales</taxon>
        <taxon>Pucciniaceae</taxon>
        <taxon>Puccinia</taxon>
    </lineage>
</organism>
<feature type="transmembrane region" description="Helical" evidence="2">
    <location>
        <begin position="136"/>
        <end position="161"/>
    </location>
</feature>
<feature type="transmembrane region" description="Helical" evidence="2">
    <location>
        <begin position="219"/>
        <end position="239"/>
    </location>
</feature>
<feature type="compositionally biased region" description="Pro residues" evidence="1">
    <location>
        <begin position="440"/>
        <end position="456"/>
    </location>
</feature>
<keyword evidence="4" id="KW-1185">Reference proteome</keyword>
<feature type="compositionally biased region" description="Basic and acidic residues" evidence="1">
    <location>
        <begin position="470"/>
        <end position="482"/>
    </location>
</feature>
<dbReference type="OrthoDB" id="2448307at2759"/>
<feature type="transmembrane region" description="Helical" evidence="2">
    <location>
        <begin position="23"/>
        <end position="48"/>
    </location>
</feature>
<feature type="transmembrane region" description="Helical" evidence="2">
    <location>
        <begin position="246"/>
        <end position="266"/>
    </location>
</feature>
<proteinExistence type="predicted"/>
<evidence type="ECO:0000256" key="1">
    <source>
        <dbReference type="SAM" id="MobiDB-lite"/>
    </source>
</evidence>
<dbReference type="PANTHER" id="PTHR34391:SF2">
    <property type="entry name" value="TRP C-TERMINAL DOMAIN-CONTAINING PROTEIN"/>
    <property type="match status" value="1"/>
</dbReference>
<feature type="region of interest" description="Disordered" evidence="1">
    <location>
        <begin position="377"/>
        <end position="397"/>
    </location>
</feature>
<comment type="caution">
    <text evidence="3">The sequence shown here is derived from an EMBL/GenBank/DDBJ whole genome shotgun (WGS) entry which is preliminary data.</text>
</comment>
<dbReference type="Proteomes" id="UP000235388">
    <property type="component" value="Unassembled WGS sequence"/>
</dbReference>
<evidence type="ECO:0008006" key="5">
    <source>
        <dbReference type="Google" id="ProtNLM"/>
    </source>
</evidence>
<reference evidence="3 4" key="1">
    <citation type="submission" date="2017-11" db="EMBL/GenBank/DDBJ databases">
        <title>De novo assembly and phasing of dikaryotic genomes from two isolates of Puccinia coronata f. sp. avenae, the causal agent of oat crown rust.</title>
        <authorList>
            <person name="Miller M.E."/>
            <person name="Zhang Y."/>
            <person name="Omidvar V."/>
            <person name="Sperschneider J."/>
            <person name="Schwessinger B."/>
            <person name="Raley C."/>
            <person name="Palmer J.M."/>
            <person name="Garnica D."/>
            <person name="Upadhyaya N."/>
            <person name="Rathjen J."/>
            <person name="Taylor J.M."/>
            <person name="Park R.F."/>
            <person name="Dodds P.N."/>
            <person name="Hirsch C.D."/>
            <person name="Kianian S.F."/>
            <person name="Figueroa M."/>
        </authorList>
    </citation>
    <scope>NUCLEOTIDE SEQUENCE [LARGE SCALE GENOMIC DNA]</scope>
    <source>
        <strain evidence="3">12NC29</strain>
    </source>
</reference>
<dbReference type="PANTHER" id="PTHR34391">
    <property type="entry name" value="UPF0658 GOLGI APPARATUS MEMBRANE PROTEIN C1952.10C-RELATED"/>
    <property type="match status" value="1"/>
</dbReference>
<evidence type="ECO:0000313" key="3">
    <source>
        <dbReference type="EMBL" id="PLW25963.1"/>
    </source>
</evidence>
<keyword evidence="2" id="KW-1133">Transmembrane helix</keyword>
<gene>
    <name evidence="3" type="ORF">PCANC_25223</name>
</gene>
<dbReference type="AlphaFoldDB" id="A0A2N5TKF8"/>
<feature type="transmembrane region" description="Helical" evidence="2">
    <location>
        <begin position="98"/>
        <end position="116"/>
    </location>
</feature>
<accession>A0A2N5TKF8</accession>
<evidence type="ECO:0000256" key="2">
    <source>
        <dbReference type="SAM" id="Phobius"/>
    </source>
</evidence>
<evidence type="ECO:0000313" key="4">
    <source>
        <dbReference type="Proteomes" id="UP000235388"/>
    </source>
</evidence>
<feature type="transmembrane region" description="Helical" evidence="2">
    <location>
        <begin position="68"/>
        <end position="86"/>
    </location>
</feature>
<dbReference type="InterPro" id="IPR040410">
    <property type="entry name" value="UPF0658_Golgi"/>
</dbReference>
<dbReference type="GO" id="GO:0005794">
    <property type="term" value="C:Golgi apparatus"/>
    <property type="evidence" value="ECO:0007669"/>
    <property type="project" value="TreeGrafter"/>
</dbReference>
<feature type="region of interest" description="Disordered" evidence="1">
    <location>
        <begin position="318"/>
        <end position="350"/>
    </location>
</feature>
<sequence>MRHSQAITPSIHKFLPTSGYGRTFLLITLLESGIDIVLEAIVIARLKLIPSLKLPSNPGDFSPARSPLAVYLAIFIAAHLFQLYFAVDALRHKNTIQLIGLCCFNFAFLVYAIIQVPEIREIETLQAAANTSTTPAIILLIIPVCIGISQIAFMYLTWYLFKEFGWQIYKQIGADRRIKRVYLWYQIFMCLLKFDYFFFMAFSVQLVLLVPSVSPLERVLTVIALPTTLLLLLIGYYGVRREIKAVTYLFMLGLLSGSSYFIYKLFRIWQGRLDPSSYENVFKSLTVFSVSCLLMTLLSFTSATICLVNFGKGLKPQIDKNSSHTQKKNARRRMGGEEDSDSGIDELGRRRYERRGSLTSVGTGGTIPCKLGMEEMSGESAGMEPQSLSTFKSNNDPRLDLHHDHELPATAAYFQANLDFHARPHPPPFSNDTHNNPAFEPLPPPPPPHLSAPTPKPRASNRAHNALPRPRLDDTHKRMSID</sequence>
<dbReference type="EMBL" id="PGCJ01000574">
    <property type="protein sequence ID" value="PLW25963.1"/>
    <property type="molecule type" value="Genomic_DNA"/>
</dbReference>
<name>A0A2N5TKF8_9BASI</name>
<feature type="transmembrane region" description="Helical" evidence="2">
    <location>
        <begin position="182"/>
        <end position="207"/>
    </location>
</feature>